<dbReference type="GO" id="GO:0016829">
    <property type="term" value="F:lyase activity"/>
    <property type="evidence" value="ECO:0007669"/>
    <property type="project" value="UniProtKB-KW"/>
</dbReference>
<keyword evidence="7" id="KW-1185">Reference proteome</keyword>
<protein>
    <submittedName>
        <fullName evidence="6">Hydroxymethylglutaryl-CoA lyase</fullName>
    </submittedName>
</protein>
<gene>
    <name evidence="6" type="ORF">GCM10023175_28590</name>
</gene>
<dbReference type="RefSeq" id="WP_345417313.1">
    <property type="nucleotide sequence ID" value="NZ_BAABGT010000032.1"/>
</dbReference>
<feature type="region of interest" description="Disordered" evidence="4">
    <location>
        <begin position="298"/>
        <end position="320"/>
    </location>
</feature>
<dbReference type="InterPro" id="IPR000891">
    <property type="entry name" value="PYR_CT"/>
</dbReference>
<comment type="similarity">
    <text evidence="1">Belongs to the HMG-CoA lyase family.</text>
</comment>
<evidence type="ECO:0000313" key="6">
    <source>
        <dbReference type="EMBL" id="GAA4546416.1"/>
    </source>
</evidence>
<name>A0ABP8RTB8_9PSEU</name>
<dbReference type="PROSITE" id="PS50991">
    <property type="entry name" value="PYR_CT"/>
    <property type="match status" value="1"/>
</dbReference>
<feature type="domain" description="Pyruvate carboxyltransferase" evidence="5">
    <location>
        <begin position="11"/>
        <end position="287"/>
    </location>
</feature>
<dbReference type="Pfam" id="PF00682">
    <property type="entry name" value="HMGL-like"/>
    <property type="match status" value="1"/>
</dbReference>
<proteinExistence type="inferred from homology"/>
<evidence type="ECO:0000256" key="4">
    <source>
        <dbReference type="SAM" id="MobiDB-lite"/>
    </source>
</evidence>
<evidence type="ECO:0000313" key="7">
    <source>
        <dbReference type="Proteomes" id="UP001501598"/>
    </source>
</evidence>
<evidence type="ECO:0000256" key="3">
    <source>
        <dbReference type="ARBA" id="ARBA00023239"/>
    </source>
</evidence>
<dbReference type="Proteomes" id="UP001501598">
    <property type="component" value="Unassembled WGS sequence"/>
</dbReference>
<keyword evidence="3 6" id="KW-0456">Lyase</keyword>
<dbReference type="SUPFAM" id="SSF51569">
    <property type="entry name" value="Aldolase"/>
    <property type="match status" value="1"/>
</dbReference>
<sequence length="320" mass="32982">MTVVPAPPAQVGVCECWSRDGLQSWTGIVPTDRKIAVLDAVIDAGVRELDVTSLVPPKYAPQFADAEDVLAAVAGRGVYSRVLAPNLRGVQRAVELHEKLGAISAVGFPISASEAHNLANLKRTHAEHLSAIEEMVAAAHAAGLETVSAVATAYGCPITGEVPEGTVFAMAARLIDIGVDRIMLSDTTGLADPARAAAYTARAVQSHPETGWIAHFHDTRGAGMANTWAAVLAGATCVDASLGGIGGEPPTVEQNHAGETGNVSTEDIAVLMERAGVTTGIDLDRLVAAGRLAEQVQGAPGRSQVQRTGTGLAGHEGRTT</sequence>
<evidence type="ECO:0000256" key="1">
    <source>
        <dbReference type="ARBA" id="ARBA00009405"/>
    </source>
</evidence>
<evidence type="ECO:0000259" key="5">
    <source>
        <dbReference type="PROSITE" id="PS50991"/>
    </source>
</evidence>
<reference evidence="7" key="1">
    <citation type="journal article" date="2019" name="Int. J. Syst. Evol. Microbiol.">
        <title>The Global Catalogue of Microorganisms (GCM) 10K type strain sequencing project: providing services to taxonomists for standard genome sequencing and annotation.</title>
        <authorList>
            <consortium name="The Broad Institute Genomics Platform"/>
            <consortium name="The Broad Institute Genome Sequencing Center for Infectious Disease"/>
            <person name="Wu L."/>
            <person name="Ma J."/>
        </authorList>
    </citation>
    <scope>NUCLEOTIDE SEQUENCE [LARGE SCALE GENOMIC DNA]</scope>
    <source>
        <strain evidence="7">JCM 17906</strain>
    </source>
</reference>
<dbReference type="PANTHER" id="PTHR42738:SF7">
    <property type="entry name" value="HYDROXYMETHYLGLUTARYL-COA LYASE"/>
    <property type="match status" value="1"/>
</dbReference>
<dbReference type="InterPro" id="IPR013785">
    <property type="entry name" value="Aldolase_TIM"/>
</dbReference>
<dbReference type="Gene3D" id="3.20.20.70">
    <property type="entry name" value="Aldolase class I"/>
    <property type="match status" value="1"/>
</dbReference>
<dbReference type="CDD" id="cd07938">
    <property type="entry name" value="DRE_TIM_HMGL"/>
    <property type="match status" value="1"/>
</dbReference>
<evidence type="ECO:0000256" key="2">
    <source>
        <dbReference type="ARBA" id="ARBA00022723"/>
    </source>
</evidence>
<comment type="caution">
    <text evidence="6">The sequence shown here is derived from an EMBL/GenBank/DDBJ whole genome shotgun (WGS) entry which is preliminary data.</text>
</comment>
<accession>A0ABP8RTB8</accession>
<dbReference type="InterPro" id="IPR043594">
    <property type="entry name" value="HMGL"/>
</dbReference>
<dbReference type="PANTHER" id="PTHR42738">
    <property type="entry name" value="HYDROXYMETHYLGLUTARYL-COA LYASE"/>
    <property type="match status" value="1"/>
</dbReference>
<keyword evidence="2" id="KW-0479">Metal-binding</keyword>
<organism evidence="6 7">
    <name type="scientific">Pseudonocardia xishanensis</name>
    <dbReference type="NCBI Taxonomy" id="630995"/>
    <lineage>
        <taxon>Bacteria</taxon>
        <taxon>Bacillati</taxon>
        <taxon>Actinomycetota</taxon>
        <taxon>Actinomycetes</taxon>
        <taxon>Pseudonocardiales</taxon>
        <taxon>Pseudonocardiaceae</taxon>
        <taxon>Pseudonocardia</taxon>
    </lineage>
</organism>
<dbReference type="EMBL" id="BAABGT010000032">
    <property type="protein sequence ID" value="GAA4546416.1"/>
    <property type="molecule type" value="Genomic_DNA"/>
</dbReference>